<protein>
    <submittedName>
        <fullName evidence="1">806_t:CDS:1</fullName>
    </submittedName>
</protein>
<organism evidence="1 2">
    <name type="scientific">Cetraspora pellucida</name>
    <dbReference type="NCBI Taxonomy" id="1433469"/>
    <lineage>
        <taxon>Eukaryota</taxon>
        <taxon>Fungi</taxon>
        <taxon>Fungi incertae sedis</taxon>
        <taxon>Mucoromycota</taxon>
        <taxon>Glomeromycotina</taxon>
        <taxon>Glomeromycetes</taxon>
        <taxon>Diversisporales</taxon>
        <taxon>Gigasporaceae</taxon>
        <taxon>Cetraspora</taxon>
    </lineage>
</organism>
<dbReference type="Gene3D" id="3.60.10.10">
    <property type="entry name" value="Endonuclease/exonuclease/phosphatase"/>
    <property type="match status" value="1"/>
</dbReference>
<accession>A0A9N9K2C4</accession>
<dbReference type="EMBL" id="CAJVQA010034205">
    <property type="protein sequence ID" value="CAG8805449.1"/>
    <property type="molecule type" value="Genomic_DNA"/>
</dbReference>
<reference evidence="1" key="1">
    <citation type="submission" date="2021-06" db="EMBL/GenBank/DDBJ databases">
        <authorList>
            <person name="Kallberg Y."/>
            <person name="Tangrot J."/>
            <person name="Rosling A."/>
        </authorList>
    </citation>
    <scope>NUCLEOTIDE SEQUENCE</scope>
    <source>
        <strain evidence="1">FL966</strain>
    </source>
</reference>
<keyword evidence="2" id="KW-1185">Reference proteome</keyword>
<dbReference type="InterPro" id="IPR036691">
    <property type="entry name" value="Endo/exonu/phosph_ase_sf"/>
</dbReference>
<evidence type="ECO:0000313" key="2">
    <source>
        <dbReference type="Proteomes" id="UP000789759"/>
    </source>
</evidence>
<feature type="non-terminal residue" evidence="1">
    <location>
        <position position="1"/>
    </location>
</feature>
<dbReference type="AlphaFoldDB" id="A0A9N9K2C4"/>
<proteinExistence type="predicted"/>
<dbReference type="OrthoDB" id="2411210at2759"/>
<gene>
    <name evidence="1" type="ORF">CPELLU_LOCUS18108</name>
</gene>
<sequence>MEMNIVEREEKILLHNLNTRFKGFWLKRQDFTDSFKKLHPTERTYTWSNQEAATRIDYIWLSETIAASFQEANIEEAEGITSSDHKIVTT</sequence>
<evidence type="ECO:0000313" key="1">
    <source>
        <dbReference type="EMBL" id="CAG8805449.1"/>
    </source>
</evidence>
<name>A0A9N9K2C4_9GLOM</name>
<dbReference type="SUPFAM" id="SSF56219">
    <property type="entry name" value="DNase I-like"/>
    <property type="match status" value="1"/>
</dbReference>
<comment type="caution">
    <text evidence="1">The sequence shown here is derived from an EMBL/GenBank/DDBJ whole genome shotgun (WGS) entry which is preliminary data.</text>
</comment>
<dbReference type="Proteomes" id="UP000789759">
    <property type="component" value="Unassembled WGS sequence"/>
</dbReference>